<keyword evidence="2" id="KW-0805">Transcription regulation</keyword>
<evidence type="ECO:0000256" key="1">
    <source>
        <dbReference type="ARBA" id="ARBA00022491"/>
    </source>
</evidence>
<evidence type="ECO:0000313" key="7">
    <source>
        <dbReference type="EMBL" id="NKX49033.1"/>
    </source>
</evidence>
<evidence type="ECO:0000256" key="2">
    <source>
        <dbReference type="ARBA" id="ARBA00023015"/>
    </source>
</evidence>
<comment type="caution">
    <text evidence="7">The sequence shown here is derived from an EMBL/GenBank/DDBJ whole genome shotgun (WGS) entry which is preliminary data.</text>
</comment>
<dbReference type="SUPFAM" id="SSF48498">
    <property type="entry name" value="Tetracyclin repressor-like, C-terminal domain"/>
    <property type="match status" value="1"/>
</dbReference>
<dbReference type="InterPro" id="IPR036271">
    <property type="entry name" value="Tet_transcr_reg_TetR-rel_C_sf"/>
</dbReference>
<dbReference type="EMBL" id="JAAZSR010000001">
    <property type="protein sequence ID" value="NKX49033.1"/>
    <property type="molecule type" value="Genomic_DNA"/>
</dbReference>
<dbReference type="InterPro" id="IPR003012">
    <property type="entry name" value="Tet_transcr_reg_TetR"/>
</dbReference>
<feature type="domain" description="HTH tetR-type" evidence="6">
    <location>
        <begin position="8"/>
        <end position="66"/>
    </location>
</feature>
<keyword evidence="1" id="KW-0678">Repressor</keyword>
<gene>
    <name evidence="7" type="ORF">HER39_00195</name>
</gene>
<dbReference type="PROSITE" id="PS50977">
    <property type="entry name" value="HTH_TETR_2"/>
    <property type="match status" value="1"/>
</dbReference>
<reference evidence="7 8" key="1">
    <citation type="submission" date="2020-04" db="EMBL/GenBank/DDBJ databases">
        <authorList>
            <person name="Liu S."/>
        </authorList>
    </citation>
    <scope>NUCLEOTIDE SEQUENCE [LARGE SCALE GENOMIC DNA]</scope>
    <source>
        <strain evidence="7 8">CGMCC 1.15091</strain>
    </source>
</reference>
<sequence length="204" mass="21965">MARPPAPLITLGAITDAALDLVDETGDFSLPRLAKRIGVSQSSIYNHVAGREEILELMRRRVLELSPRPPVDGLPWETALRTLVRSYRDGFTRHPRLAPLLVLQTVMDTEVIAMYEELAQTLERAGFSGRDVLSAISTVDAFAIGAALDLAAPEVVWAPPSPGYPALVRALGHAPSGAQRAREAFEFGLDVLVAGLRGRLHAGG</sequence>
<protein>
    <submittedName>
        <fullName evidence="7">TetR family transcriptional regulator</fullName>
    </submittedName>
</protein>
<evidence type="ECO:0000256" key="4">
    <source>
        <dbReference type="ARBA" id="ARBA00023163"/>
    </source>
</evidence>
<evidence type="ECO:0000256" key="3">
    <source>
        <dbReference type="ARBA" id="ARBA00023125"/>
    </source>
</evidence>
<keyword evidence="4" id="KW-0804">Transcription</keyword>
<keyword evidence="8" id="KW-1185">Reference proteome</keyword>
<evidence type="ECO:0000313" key="8">
    <source>
        <dbReference type="Proteomes" id="UP000523795"/>
    </source>
</evidence>
<dbReference type="PRINTS" id="PR00400">
    <property type="entry name" value="TETREPRESSOR"/>
</dbReference>
<dbReference type="PANTHER" id="PTHR30055:SF151">
    <property type="entry name" value="TRANSCRIPTIONAL REGULATORY PROTEIN"/>
    <property type="match status" value="1"/>
</dbReference>
<organism evidence="7 8">
    <name type="scientific">Arthrobacter deserti</name>
    <dbReference type="NCBI Taxonomy" id="1742687"/>
    <lineage>
        <taxon>Bacteria</taxon>
        <taxon>Bacillati</taxon>
        <taxon>Actinomycetota</taxon>
        <taxon>Actinomycetes</taxon>
        <taxon>Micrococcales</taxon>
        <taxon>Micrococcaceae</taxon>
        <taxon>Arthrobacter</taxon>
    </lineage>
</organism>
<feature type="DNA-binding region" description="H-T-H motif" evidence="5">
    <location>
        <begin position="29"/>
        <end position="48"/>
    </location>
</feature>
<evidence type="ECO:0000259" key="6">
    <source>
        <dbReference type="PROSITE" id="PS50977"/>
    </source>
</evidence>
<name>A0ABX1JIC4_9MICC</name>
<dbReference type="SUPFAM" id="SSF46689">
    <property type="entry name" value="Homeodomain-like"/>
    <property type="match status" value="1"/>
</dbReference>
<dbReference type="PANTHER" id="PTHR30055">
    <property type="entry name" value="HTH-TYPE TRANSCRIPTIONAL REGULATOR RUTR"/>
    <property type="match status" value="1"/>
</dbReference>
<dbReference type="InterPro" id="IPR050109">
    <property type="entry name" value="HTH-type_TetR-like_transc_reg"/>
</dbReference>
<dbReference type="InterPro" id="IPR004111">
    <property type="entry name" value="Repressor_TetR_C"/>
</dbReference>
<dbReference type="InterPro" id="IPR009057">
    <property type="entry name" value="Homeodomain-like_sf"/>
</dbReference>
<dbReference type="Pfam" id="PF02909">
    <property type="entry name" value="TetR_C_1"/>
    <property type="match status" value="1"/>
</dbReference>
<dbReference type="Proteomes" id="UP000523795">
    <property type="component" value="Unassembled WGS sequence"/>
</dbReference>
<proteinExistence type="predicted"/>
<accession>A0ABX1JIC4</accession>
<dbReference type="InterPro" id="IPR001647">
    <property type="entry name" value="HTH_TetR"/>
</dbReference>
<keyword evidence="3 5" id="KW-0238">DNA-binding</keyword>
<dbReference type="Gene3D" id="1.10.357.10">
    <property type="entry name" value="Tetracycline Repressor, domain 2"/>
    <property type="match status" value="1"/>
</dbReference>
<evidence type="ECO:0000256" key="5">
    <source>
        <dbReference type="PROSITE-ProRule" id="PRU00335"/>
    </source>
</evidence>